<gene>
    <name evidence="1" type="ORF">AALT52_07640</name>
</gene>
<keyword evidence="2" id="KW-1185">Reference proteome</keyword>
<evidence type="ECO:0000313" key="1">
    <source>
        <dbReference type="EMBL" id="MEY8662757.1"/>
    </source>
</evidence>
<proteinExistence type="predicted"/>
<name>A0ABV4DTJ3_9LACO</name>
<evidence type="ECO:0000313" key="2">
    <source>
        <dbReference type="Proteomes" id="UP001565236"/>
    </source>
</evidence>
<dbReference type="Proteomes" id="UP001565236">
    <property type="component" value="Unassembled WGS sequence"/>
</dbReference>
<organism evidence="1 2">
    <name type="scientific">Ligilactobacillus faecis</name>
    <dbReference type="NCBI Taxonomy" id="762833"/>
    <lineage>
        <taxon>Bacteria</taxon>
        <taxon>Bacillati</taxon>
        <taxon>Bacillota</taxon>
        <taxon>Bacilli</taxon>
        <taxon>Lactobacillales</taxon>
        <taxon>Lactobacillaceae</taxon>
        <taxon>Ligilactobacillus</taxon>
    </lineage>
</organism>
<comment type="caution">
    <text evidence="1">The sequence shown here is derived from an EMBL/GenBank/DDBJ whole genome shotgun (WGS) entry which is preliminary data.</text>
</comment>
<accession>A0ABV4DTJ3</accession>
<dbReference type="EMBL" id="JBCLUF010000027">
    <property type="protein sequence ID" value="MEY8662757.1"/>
    <property type="molecule type" value="Genomic_DNA"/>
</dbReference>
<reference evidence="1 2" key="1">
    <citation type="submission" date="2024-03" db="EMBL/GenBank/DDBJ databases">
        <title>Mouse gut bacterial collection (mGBC) of GemPharmatech.</title>
        <authorList>
            <person name="He Y."/>
            <person name="Dong L."/>
            <person name="Wu D."/>
            <person name="Gao X."/>
            <person name="Lin Z."/>
        </authorList>
    </citation>
    <scope>NUCLEOTIDE SEQUENCE [LARGE SCALE GENOMIC DNA]</scope>
    <source>
        <strain evidence="1 2">15-30</strain>
    </source>
</reference>
<sequence>MLEKIRMKKKANDPVYVGDVIKYGNELFVVINILSVQVFSSSVDALLVYDCLCQQAQKPNIADEYMTTQAEIMYQAHEYNEISEVGEFIYDEGTGIWVKIDAILSVRMEEKNLFVKYEFTPVNEWSEREISRAIGKERRKHMRLLRSKTNDIANDNIH</sequence>
<dbReference type="RefSeq" id="WP_280605863.1">
    <property type="nucleotide sequence ID" value="NZ_CP123639.1"/>
</dbReference>
<protein>
    <submittedName>
        <fullName evidence="1">Uncharacterized protein</fullName>
    </submittedName>
</protein>